<keyword evidence="6 7" id="KW-0472">Membrane</keyword>
<keyword evidence="5 7" id="KW-1133">Transmembrane helix</keyword>
<name>A0AA90P2D2_9BACI</name>
<keyword evidence="3 8" id="KW-0813">Transport</keyword>
<keyword evidence="4 7" id="KW-0812">Transmembrane</keyword>
<dbReference type="AlphaFoldDB" id="A0AA90P2D2"/>
<dbReference type="GO" id="GO:0012505">
    <property type="term" value="C:endomembrane system"/>
    <property type="evidence" value="ECO:0007669"/>
    <property type="project" value="UniProtKB-SubCell"/>
</dbReference>
<evidence type="ECO:0000256" key="2">
    <source>
        <dbReference type="ARBA" id="ARBA00006117"/>
    </source>
</evidence>
<comment type="subcellular location">
    <subcellularLocation>
        <location evidence="1">Membrane</location>
        <topology evidence="1">Multi-pass membrane protein</topology>
    </subcellularLocation>
</comment>
<feature type="transmembrane region" description="Helical" evidence="7">
    <location>
        <begin position="45"/>
        <end position="65"/>
    </location>
</feature>
<dbReference type="RefSeq" id="WP_305159220.1">
    <property type="nucleotide sequence ID" value="NZ_JAUUTP010000003.1"/>
</dbReference>
<accession>A0AA90P2D2</accession>
<sequence>MLTSYGDGDDKKEGSMKKGVFYLAISTVGYVTYVIVVRWNEVDGWSAILPQAIGMFLAALLLRIYHEFGLCINFT</sequence>
<evidence type="ECO:0000313" key="9">
    <source>
        <dbReference type="Proteomes" id="UP001178277"/>
    </source>
</evidence>
<evidence type="ECO:0000256" key="4">
    <source>
        <dbReference type="ARBA" id="ARBA00022692"/>
    </source>
</evidence>
<comment type="caution">
    <text evidence="8">The sequence shown here is derived from an EMBL/GenBank/DDBJ whole genome shotgun (WGS) entry which is preliminary data.</text>
</comment>
<gene>
    <name evidence="8" type="ORF">Q8G35_04805</name>
</gene>
<dbReference type="GO" id="GO:0016020">
    <property type="term" value="C:membrane"/>
    <property type="evidence" value="ECO:0007669"/>
    <property type="project" value="InterPro"/>
</dbReference>
<evidence type="ECO:0000256" key="7">
    <source>
        <dbReference type="SAM" id="Phobius"/>
    </source>
</evidence>
<evidence type="ECO:0000256" key="6">
    <source>
        <dbReference type="ARBA" id="ARBA00023136"/>
    </source>
</evidence>
<feature type="transmembrane region" description="Helical" evidence="7">
    <location>
        <begin position="20"/>
        <end position="39"/>
    </location>
</feature>
<evidence type="ECO:0000256" key="1">
    <source>
        <dbReference type="ARBA" id="ARBA00004141"/>
    </source>
</evidence>
<dbReference type="EMBL" id="JAUUTP010000003">
    <property type="protein sequence ID" value="MDP1417724.1"/>
    <property type="molecule type" value="Genomic_DNA"/>
</dbReference>
<dbReference type="Pfam" id="PF06800">
    <property type="entry name" value="Sugar_transport"/>
    <property type="match status" value="1"/>
</dbReference>
<evidence type="ECO:0000313" key="8">
    <source>
        <dbReference type="EMBL" id="MDP1417724.1"/>
    </source>
</evidence>
<proteinExistence type="inferred from homology"/>
<organism evidence="8 9">
    <name type="scientific">Peribacillus simplex</name>
    <dbReference type="NCBI Taxonomy" id="1478"/>
    <lineage>
        <taxon>Bacteria</taxon>
        <taxon>Bacillati</taxon>
        <taxon>Bacillota</taxon>
        <taxon>Bacilli</taxon>
        <taxon>Bacillales</taxon>
        <taxon>Bacillaceae</taxon>
        <taxon>Peribacillus</taxon>
    </lineage>
</organism>
<dbReference type="InterPro" id="IPR010651">
    <property type="entry name" value="Sugar_transport"/>
</dbReference>
<dbReference type="Proteomes" id="UP001178277">
    <property type="component" value="Unassembled WGS sequence"/>
</dbReference>
<evidence type="ECO:0000256" key="5">
    <source>
        <dbReference type="ARBA" id="ARBA00022989"/>
    </source>
</evidence>
<reference evidence="8" key="1">
    <citation type="submission" date="2023-07" db="EMBL/GenBank/DDBJ databases">
        <title>Murine gut Bacillus species.</title>
        <authorList>
            <person name="Gutman E."/>
            <person name="Hashuel R."/>
            <person name="Litvak Y."/>
        </authorList>
    </citation>
    <scope>NUCLEOTIDE SEQUENCE</scope>
    <source>
        <strain evidence="8">RU283</strain>
    </source>
</reference>
<evidence type="ECO:0000256" key="3">
    <source>
        <dbReference type="ARBA" id="ARBA00022597"/>
    </source>
</evidence>
<dbReference type="GO" id="GO:0015144">
    <property type="term" value="F:carbohydrate transmembrane transporter activity"/>
    <property type="evidence" value="ECO:0007669"/>
    <property type="project" value="InterPro"/>
</dbReference>
<protein>
    <submittedName>
        <fullName evidence="8">GRP family sugar transporter</fullName>
    </submittedName>
</protein>
<keyword evidence="3 8" id="KW-0762">Sugar transport</keyword>
<comment type="similarity">
    <text evidence="2">Belongs to the GRP transporter (TC 2.A.7.5) family.</text>
</comment>